<feature type="transmembrane region" description="Helical" evidence="1">
    <location>
        <begin position="30"/>
        <end position="53"/>
    </location>
</feature>
<keyword evidence="1" id="KW-0472">Membrane</keyword>
<dbReference type="HOGENOM" id="CLU_3042737_0_0_9"/>
<sequence>MLFILAVVSSMLLFINCVFLMKRIKDDRDIAFYTVGGAVLLGIFVYAALGVIVG</sequence>
<keyword evidence="1" id="KW-1133">Transmembrane helix</keyword>
<dbReference type="KEGG" id="dmt:DESME_02190"/>
<dbReference type="Proteomes" id="UP000010847">
    <property type="component" value="Chromosome"/>
</dbReference>
<evidence type="ECO:0000313" key="3">
    <source>
        <dbReference type="Proteomes" id="UP000010847"/>
    </source>
</evidence>
<proteinExistence type="predicted"/>
<gene>
    <name evidence="2" type="ORF">DESME_02190</name>
</gene>
<organism evidence="2 3">
    <name type="scientific">Desulfitobacterium metallireducens DSM 15288</name>
    <dbReference type="NCBI Taxonomy" id="871968"/>
    <lineage>
        <taxon>Bacteria</taxon>
        <taxon>Bacillati</taxon>
        <taxon>Bacillota</taxon>
        <taxon>Clostridia</taxon>
        <taxon>Eubacteriales</taxon>
        <taxon>Desulfitobacteriaceae</taxon>
        <taxon>Desulfitobacterium</taxon>
    </lineage>
</organism>
<accession>W0EGT3</accession>
<dbReference type="EMBL" id="CP007032">
    <property type="protein sequence ID" value="AHF08414.1"/>
    <property type="molecule type" value="Genomic_DNA"/>
</dbReference>
<dbReference type="AlphaFoldDB" id="W0EGT3"/>
<evidence type="ECO:0000313" key="2">
    <source>
        <dbReference type="EMBL" id="AHF08414.1"/>
    </source>
</evidence>
<protein>
    <submittedName>
        <fullName evidence="2">Uncharacterized protein</fullName>
    </submittedName>
</protein>
<reference evidence="2 3" key="1">
    <citation type="submission" date="2013-12" db="EMBL/GenBank/DDBJ databases">
        <authorList>
            <consortium name="DOE Joint Genome Institute"/>
            <person name="Smidt H."/>
            <person name="Huntemann M."/>
            <person name="Han J."/>
            <person name="Chen A."/>
            <person name="Kyrpides N."/>
            <person name="Mavromatis K."/>
            <person name="Markowitz V."/>
            <person name="Palaniappan K."/>
            <person name="Ivanova N."/>
            <person name="Schaumberg A."/>
            <person name="Pati A."/>
            <person name="Liolios K."/>
            <person name="Nordberg H.P."/>
            <person name="Cantor M.N."/>
            <person name="Hua S.X."/>
            <person name="Woyke T."/>
        </authorList>
    </citation>
    <scope>NUCLEOTIDE SEQUENCE [LARGE SCALE GENOMIC DNA]</scope>
    <source>
        <strain evidence="3">DSM 15288</strain>
    </source>
</reference>
<keyword evidence="1" id="KW-0812">Transmembrane</keyword>
<evidence type="ECO:0000256" key="1">
    <source>
        <dbReference type="SAM" id="Phobius"/>
    </source>
</evidence>
<dbReference type="RefSeq" id="WP_006719064.1">
    <property type="nucleotide sequence ID" value="NZ_CP007032.1"/>
</dbReference>
<keyword evidence="3" id="KW-1185">Reference proteome</keyword>
<name>W0EGT3_9FIRM</name>